<dbReference type="GO" id="GO:0003964">
    <property type="term" value="F:RNA-directed DNA polymerase activity"/>
    <property type="evidence" value="ECO:0007669"/>
    <property type="project" value="UniProtKB-KW"/>
</dbReference>
<dbReference type="OrthoDB" id="127023at2759"/>
<keyword evidence="1" id="KW-0808">Transferase</keyword>
<gene>
    <name evidence="1" type="ORF">PHMEG_0008497</name>
</gene>
<dbReference type="AlphaFoldDB" id="A0A225WIL4"/>
<keyword evidence="1" id="KW-0548">Nucleotidyltransferase</keyword>
<name>A0A225WIL4_9STRA</name>
<dbReference type="EMBL" id="NBNE01000736">
    <property type="protein sequence ID" value="OWZ17546.1"/>
    <property type="molecule type" value="Genomic_DNA"/>
</dbReference>
<keyword evidence="2" id="KW-1185">Reference proteome</keyword>
<organism evidence="1 2">
    <name type="scientific">Phytophthora megakarya</name>
    <dbReference type="NCBI Taxonomy" id="4795"/>
    <lineage>
        <taxon>Eukaryota</taxon>
        <taxon>Sar</taxon>
        <taxon>Stramenopiles</taxon>
        <taxon>Oomycota</taxon>
        <taxon>Peronosporomycetes</taxon>
        <taxon>Peronosporales</taxon>
        <taxon>Peronosporaceae</taxon>
        <taxon>Phytophthora</taxon>
    </lineage>
</organism>
<protein>
    <submittedName>
        <fullName evidence="1">Reverse transcriptase</fullName>
    </submittedName>
</protein>
<comment type="caution">
    <text evidence="1">The sequence shown here is derived from an EMBL/GenBank/DDBJ whole genome shotgun (WGS) entry which is preliminary data.</text>
</comment>
<keyword evidence="1" id="KW-0695">RNA-directed DNA polymerase</keyword>
<dbReference type="Proteomes" id="UP000198211">
    <property type="component" value="Unassembled WGS sequence"/>
</dbReference>
<sequence>MTITTPIQMYIADIDQRDWDQYTERLTYALNTAHDQTRDEPPFFHVHGWNPRSTLEATLVVGNTSH</sequence>
<reference evidence="2" key="1">
    <citation type="submission" date="2017-03" db="EMBL/GenBank/DDBJ databases">
        <title>Phytopthora megakarya and P. palmivora, two closely related causual agents of cacao black pod achieved similar genome size and gene model numbers by different mechanisms.</title>
        <authorList>
            <person name="Ali S."/>
            <person name="Shao J."/>
            <person name="Larry D.J."/>
            <person name="Kronmiller B."/>
            <person name="Shen D."/>
            <person name="Strem M.D."/>
            <person name="Melnick R.L."/>
            <person name="Guiltinan M.J."/>
            <person name="Tyler B.M."/>
            <person name="Meinhardt L.W."/>
            <person name="Bailey B.A."/>
        </authorList>
    </citation>
    <scope>NUCLEOTIDE SEQUENCE [LARGE SCALE GENOMIC DNA]</scope>
    <source>
        <strain evidence="2">zdho120</strain>
    </source>
</reference>
<accession>A0A225WIL4</accession>
<evidence type="ECO:0000313" key="2">
    <source>
        <dbReference type="Proteomes" id="UP000198211"/>
    </source>
</evidence>
<proteinExistence type="predicted"/>
<evidence type="ECO:0000313" key="1">
    <source>
        <dbReference type="EMBL" id="OWZ17546.1"/>
    </source>
</evidence>